<evidence type="ECO:0000313" key="5">
    <source>
        <dbReference type="Proteomes" id="UP000011922"/>
    </source>
</evidence>
<evidence type="ECO:0000313" key="4">
    <source>
        <dbReference type="EMBL" id="EMG36735.1"/>
    </source>
</evidence>
<dbReference type="CDD" id="cd02947">
    <property type="entry name" value="TRX_family"/>
    <property type="match status" value="1"/>
</dbReference>
<dbReference type="Gene3D" id="3.40.30.10">
    <property type="entry name" value="Glutaredoxin"/>
    <property type="match status" value="1"/>
</dbReference>
<name>M5PRN6_DESAF</name>
<feature type="compositionally biased region" description="Polar residues" evidence="1">
    <location>
        <begin position="59"/>
        <end position="69"/>
    </location>
</feature>
<gene>
    <name evidence="4" type="ORF">PCS_02430</name>
</gene>
<feature type="domain" description="Thioredoxin" evidence="3">
    <location>
        <begin position="51"/>
        <end position="169"/>
    </location>
</feature>
<dbReference type="Pfam" id="PF00085">
    <property type="entry name" value="Thioredoxin"/>
    <property type="match status" value="1"/>
</dbReference>
<dbReference type="GO" id="GO:0015035">
    <property type="term" value="F:protein-disulfide reductase activity"/>
    <property type="evidence" value="ECO:0007669"/>
    <property type="project" value="TreeGrafter"/>
</dbReference>
<keyword evidence="2" id="KW-0472">Membrane</keyword>
<protein>
    <submittedName>
        <fullName evidence="4">Thiol:disulfide interchange protein</fullName>
    </submittedName>
</protein>
<dbReference type="AlphaFoldDB" id="M5PRN6"/>
<accession>M5PRN6</accession>
<feature type="region of interest" description="Disordered" evidence="1">
    <location>
        <begin position="52"/>
        <end position="72"/>
    </location>
</feature>
<dbReference type="PANTHER" id="PTHR45663:SF11">
    <property type="entry name" value="GEO12009P1"/>
    <property type="match status" value="1"/>
</dbReference>
<dbReference type="Proteomes" id="UP000011922">
    <property type="component" value="Unassembled WGS sequence"/>
</dbReference>
<proteinExistence type="predicted"/>
<keyword evidence="2" id="KW-0812">Transmembrane</keyword>
<evidence type="ECO:0000256" key="1">
    <source>
        <dbReference type="SAM" id="MobiDB-lite"/>
    </source>
</evidence>
<dbReference type="GO" id="GO:0005829">
    <property type="term" value="C:cytosol"/>
    <property type="evidence" value="ECO:0007669"/>
    <property type="project" value="TreeGrafter"/>
</dbReference>
<dbReference type="InterPro" id="IPR013766">
    <property type="entry name" value="Thioredoxin_domain"/>
</dbReference>
<feature type="transmembrane region" description="Helical" evidence="2">
    <location>
        <begin position="24"/>
        <end position="41"/>
    </location>
</feature>
<dbReference type="EMBL" id="AOSV01000027">
    <property type="protein sequence ID" value="EMG36735.1"/>
    <property type="molecule type" value="Genomic_DNA"/>
</dbReference>
<dbReference type="PROSITE" id="PS51352">
    <property type="entry name" value="THIOREDOXIN_2"/>
    <property type="match status" value="1"/>
</dbReference>
<organism evidence="4 5">
    <name type="scientific">Desulfocurvibacter africanus PCS</name>
    <dbReference type="NCBI Taxonomy" id="1262666"/>
    <lineage>
        <taxon>Bacteria</taxon>
        <taxon>Pseudomonadati</taxon>
        <taxon>Thermodesulfobacteriota</taxon>
        <taxon>Desulfovibrionia</taxon>
        <taxon>Desulfovibrionales</taxon>
        <taxon>Desulfovibrionaceae</taxon>
        <taxon>Desulfocurvibacter</taxon>
    </lineage>
</organism>
<sequence length="170" mass="18700">MARFAHEFVDKPSHDLKEDQVNRSYIYLGVVIAAVVVALVLSNRPRVDEESVLQEQAPVAQSGSNTLSGEASPATLPVPGMVTMVDLGAKSCIPCKMMEPILAELEKEYEGRAAIVFIDVSIHRNQADRFGIRAIPTQIFFDAKGREIMRHEGFMDKESITAVLKELGVS</sequence>
<dbReference type="PATRIC" id="fig|1262666.3.peg.2473"/>
<evidence type="ECO:0000259" key="3">
    <source>
        <dbReference type="PROSITE" id="PS51352"/>
    </source>
</evidence>
<comment type="caution">
    <text evidence="4">The sequence shown here is derived from an EMBL/GenBank/DDBJ whole genome shotgun (WGS) entry which is preliminary data.</text>
</comment>
<dbReference type="SUPFAM" id="SSF52833">
    <property type="entry name" value="Thioredoxin-like"/>
    <property type="match status" value="1"/>
</dbReference>
<evidence type="ECO:0000256" key="2">
    <source>
        <dbReference type="SAM" id="Phobius"/>
    </source>
</evidence>
<keyword evidence="2" id="KW-1133">Transmembrane helix</keyword>
<dbReference type="PANTHER" id="PTHR45663">
    <property type="entry name" value="GEO12009P1"/>
    <property type="match status" value="1"/>
</dbReference>
<dbReference type="InterPro" id="IPR036249">
    <property type="entry name" value="Thioredoxin-like_sf"/>
</dbReference>
<dbReference type="GO" id="GO:0045454">
    <property type="term" value="P:cell redox homeostasis"/>
    <property type="evidence" value="ECO:0007669"/>
    <property type="project" value="TreeGrafter"/>
</dbReference>
<reference evidence="4 5" key="1">
    <citation type="journal article" date="2013" name="Genome Announc.">
        <title>Draft Genome Sequence for Desulfovibrio africanus Strain PCS.</title>
        <authorList>
            <person name="Brown S.D."/>
            <person name="Utturkar S.M."/>
            <person name="Arkin A.P."/>
            <person name="Deutschbauer A.M."/>
            <person name="Elias D.A."/>
            <person name="Hazen T.C."/>
            <person name="Chakraborty R."/>
        </authorList>
    </citation>
    <scope>NUCLEOTIDE SEQUENCE [LARGE SCALE GENOMIC DNA]</scope>
    <source>
        <strain evidence="4 5">PCS</strain>
    </source>
</reference>